<dbReference type="GO" id="GO:0015661">
    <property type="term" value="F:L-lysine efflux transmembrane transporter activity"/>
    <property type="evidence" value="ECO:0007669"/>
    <property type="project" value="InterPro"/>
</dbReference>
<feature type="transmembrane region" description="Helical" evidence="1">
    <location>
        <begin position="66"/>
        <end position="91"/>
    </location>
</feature>
<dbReference type="InterPro" id="IPR005642">
    <property type="entry name" value="LysO"/>
</dbReference>
<keyword evidence="1" id="KW-0472">Membrane</keyword>
<feature type="transmembrane region" description="Helical" evidence="1">
    <location>
        <begin position="176"/>
        <end position="199"/>
    </location>
</feature>
<reference evidence="3" key="1">
    <citation type="submission" date="2020-07" db="EMBL/GenBank/DDBJ databases">
        <title>Complete genome sequencing of Coprobacter sp. strain 2CBH44.</title>
        <authorList>
            <person name="Sakamoto M."/>
            <person name="Murakami T."/>
            <person name="Mori H."/>
        </authorList>
    </citation>
    <scope>NUCLEOTIDE SEQUENCE [LARGE SCALE GENOMIC DNA]</scope>
    <source>
        <strain evidence="3">2CBH44</strain>
    </source>
</reference>
<feature type="transmembrane region" description="Helical" evidence="1">
    <location>
        <begin position="103"/>
        <end position="127"/>
    </location>
</feature>
<dbReference type="Pfam" id="PF03956">
    <property type="entry name" value="Lys_export"/>
    <property type="match status" value="1"/>
</dbReference>
<evidence type="ECO:0000313" key="3">
    <source>
        <dbReference type="Proteomes" id="UP000594042"/>
    </source>
</evidence>
<keyword evidence="1" id="KW-0812">Transmembrane</keyword>
<organism evidence="2 3">
    <name type="scientific">Coprobacter secundus subsp. similis</name>
    <dbReference type="NCBI Taxonomy" id="2751153"/>
    <lineage>
        <taxon>Bacteria</taxon>
        <taxon>Pseudomonadati</taxon>
        <taxon>Bacteroidota</taxon>
        <taxon>Bacteroidia</taxon>
        <taxon>Bacteroidales</taxon>
        <taxon>Barnesiellaceae</taxon>
        <taxon>Coprobacter</taxon>
    </lineage>
</organism>
<dbReference type="GO" id="GO:0005886">
    <property type="term" value="C:plasma membrane"/>
    <property type="evidence" value="ECO:0007669"/>
    <property type="project" value="TreeGrafter"/>
</dbReference>
<feature type="transmembrane region" description="Helical" evidence="1">
    <location>
        <begin position="32"/>
        <end position="54"/>
    </location>
</feature>
<dbReference type="Proteomes" id="UP000594042">
    <property type="component" value="Chromosome"/>
</dbReference>
<dbReference type="AlphaFoldDB" id="A0A7G1HY85"/>
<feature type="transmembrane region" description="Helical" evidence="1">
    <location>
        <begin position="134"/>
        <end position="156"/>
    </location>
</feature>
<dbReference type="PANTHER" id="PTHR35804">
    <property type="entry name" value="LYSINE EXPORTER LYSO"/>
    <property type="match status" value="1"/>
</dbReference>
<accession>A0A7G1HY85</accession>
<evidence type="ECO:0000313" key="2">
    <source>
        <dbReference type="EMBL" id="BCI64616.1"/>
    </source>
</evidence>
<keyword evidence="3" id="KW-1185">Reference proteome</keyword>
<sequence length="200" mass="21781">MKSSIIIVLCFLTGVLLSYFQCIPAFLFKYDYSIYILPIMMFFVGMSIGADLKSLVRPIRQYKSRIILIPLSTITGTLLACLLLSFFMQSIPLRETVAIGSGFGYYSLSAIFLTQLAGSDIGMMALISNMTREIFALLAIPLLAHYCGKLAPIAAAGATSIDTTLPIISQACGKDYVVISVFHGIIVDISVPVIISLLYL</sequence>
<dbReference type="EMBL" id="AP023322">
    <property type="protein sequence ID" value="BCI64616.1"/>
    <property type="molecule type" value="Genomic_DNA"/>
</dbReference>
<keyword evidence="1" id="KW-1133">Transmembrane helix</keyword>
<evidence type="ECO:0000256" key="1">
    <source>
        <dbReference type="SAM" id="Phobius"/>
    </source>
</evidence>
<proteinExistence type="predicted"/>
<name>A0A7G1HY85_9BACT</name>
<gene>
    <name evidence="2" type="ORF">Cop2CBH44_29690</name>
</gene>
<dbReference type="RefSeq" id="WP_021931013.1">
    <property type="nucleotide sequence ID" value="NZ_AP023322.1"/>
</dbReference>
<dbReference type="KEGG" id="copr:Cop2CBH44_29690"/>
<dbReference type="PANTHER" id="PTHR35804:SF1">
    <property type="entry name" value="LYSINE EXPORTER LYSO"/>
    <property type="match status" value="1"/>
</dbReference>
<protein>
    <submittedName>
        <fullName evidence="2">Membrane protein</fullName>
    </submittedName>
</protein>